<protein>
    <submittedName>
        <fullName evidence="1">Uncharacterized protein</fullName>
    </submittedName>
</protein>
<proteinExistence type="predicted"/>
<dbReference type="EMBL" id="GGMS01014474">
    <property type="protein sequence ID" value="MBY83677.1"/>
    <property type="molecule type" value="Transcribed_RNA"/>
</dbReference>
<accession>A0A2S2R0X6</accession>
<dbReference type="AlphaFoldDB" id="A0A2S2R0X6"/>
<name>A0A2S2R0X6_9HEMI</name>
<evidence type="ECO:0000313" key="1">
    <source>
        <dbReference type="EMBL" id="MBY83677.1"/>
    </source>
</evidence>
<gene>
    <name evidence="1" type="ORF">g.76196</name>
</gene>
<reference evidence="1" key="1">
    <citation type="submission" date="2018-04" db="EMBL/GenBank/DDBJ databases">
        <title>Transcriptome assembly of Sipha flava.</title>
        <authorList>
            <person name="Scully E.D."/>
            <person name="Geib S.M."/>
            <person name="Palmer N.A."/>
            <person name="Koch K."/>
            <person name="Bradshaw J."/>
            <person name="Heng-Moss T."/>
            <person name="Sarath G."/>
        </authorList>
    </citation>
    <scope>NUCLEOTIDE SEQUENCE</scope>
</reference>
<organism evidence="1">
    <name type="scientific">Sipha flava</name>
    <name type="common">yellow sugarcane aphid</name>
    <dbReference type="NCBI Taxonomy" id="143950"/>
    <lineage>
        <taxon>Eukaryota</taxon>
        <taxon>Metazoa</taxon>
        <taxon>Ecdysozoa</taxon>
        <taxon>Arthropoda</taxon>
        <taxon>Hexapoda</taxon>
        <taxon>Insecta</taxon>
        <taxon>Pterygota</taxon>
        <taxon>Neoptera</taxon>
        <taxon>Paraneoptera</taxon>
        <taxon>Hemiptera</taxon>
        <taxon>Sternorrhyncha</taxon>
        <taxon>Aphidomorpha</taxon>
        <taxon>Aphidoidea</taxon>
        <taxon>Aphididae</taxon>
        <taxon>Sipha</taxon>
    </lineage>
</organism>
<sequence length="119" mass="13753">MECRRKNNKDYSTTTPQDVSVTSILFYFHADDRKGLRDASVVDPLIKPRFMCIQLLFTKIIYENLFFFSSDQKINKTLYPIMYTEQTQERDVLSRRVGVCATECTTGTTIAGRHVAQTL</sequence>